<keyword evidence="2" id="KW-0812">Transmembrane</keyword>
<gene>
    <name evidence="4" type="ORF">ACEWY4_026326</name>
</gene>
<keyword evidence="2" id="KW-0472">Membrane</keyword>
<feature type="compositionally biased region" description="Basic residues" evidence="1">
    <location>
        <begin position="315"/>
        <end position="335"/>
    </location>
</feature>
<keyword evidence="2" id="KW-1133">Transmembrane helix</keyword>
<feature type="transmembrane region" description="Helical" evidence="2">
    <location>
        <begin position="231"/>
        <end position="257"/>
    </location>
</feature>
<feature type="signal peptide" evidence="3">
    <location>
        <begin position="1"/>
        <end position="23"/>
    </location>
</feature>
<keyword evidence="3" id="KW-0732">Signal</keyword>
<dbReference type="AlphaFoldDB" id="A0ABD1IUK7"/>
<reference evidence="4 5" key="1">
    <citation type="submission" date="2024-09" db="EMBL/GenBank/DDBJ databases">
        <title>A chromosome-level genome assembly of Gray's grenadier anchovy, Coilia grayii.</title>
        <authorList>
            <person name="Fu Z."/>
        </authorList>
    </citation>
    <scope>NUCLEOTIDE SEQUENCE [LARGE SCALE GENOMIC DNA]</scope>
    <source>
        <strain evidence="4">G4</strain>
        <tissue evidence="4">Muscle</tissue>
    </source>
</reference>
<evidence type="ECO:0000256" key="3">
    <source>
        <dbReference type="SAM" id="SignalP"/>
    </source>
</evidence>
<keyword evidence="5" id="KW-1185">Reference proteome</keyword>
<evidence type="ECO:0000313" key="4">
    <source>
        <dbReference type="EMBL" id="KAL2078641.1"/>
    </source>
</evidence>
<accession>A0ABD1IUK7</accession>
<name>A0ABD1IUK7_9TELE</name>
<proteinExistence type="predicted"/>
<comment type="caution">
    <text evidence="4">The sequence shown here is derived from an EMBL/GenBank/DDBJ whole genome shotgun (WGS) entry which is preliminary data.</text>
</comment>
<evidence type="ECO:0000313" key="5">
    <source>
        <dbReference type="Proteomes" id="UP001591681"/>
    </source>
</evidence>
<evidence type="ECO:0000256" key="1">
    <source>
        <dbReference type="SAM" id="MobiDB-lite"/>
    </source>
</evidence>
<evidence type="ECO:0000256" key="2">
    <source>
        <dbReference type="SAM" id="Phobius"/>
    </source>
</evidence>
<sequence length="335" mass="37052">MGSRLNMLPVLLSLCVAVLPALTSDMAGQRTVIKGTLTLHSTKTCEGDVGWDLKQGDKYYPVITCRQGQCVVGPRFQNRVQEWRNNLTISPVLHVDEGLYILSCNDIDGIWSVSVNLDPQRSTAVIPAGGNLTIDLCSLDQVKLNFTQKGSSATETLFIIDNGKAFGDPKALGGVGVSVQDDIAVLSNLVQDGMFTVMDSKTGKMLCEVTFTVTGSGDHRDMSKASSGCSWSLSCVGSIVSIVFNIGAAVHLIFFFYPRLQSVIRKCWRKLPRSWGKKRPRASRRDQEKGETHSFIESSRGKGDPEFPRETRLRVGQRHSRKMTRKRHSRFKTIP</sequence>
<organism evidence="4 5">
    <name type="scientific">Coilia grayii</name>
    <name type="common">Gray's grenadier anchovy</name>
    <dbReference type="NCBI Taxonomy" id="363190"/>
    <lineage>
        <taxon>Eukaryota</taxon>
        <taxon>Metazoa</taxon>
        <taxon>Chordata</taxon>
        <taxon>Craniata</taxon>
        <taxon>Vertebrata</taxon>
        <taxon>Euteleostomi</taxon>
        <taxon>Actinopterygii</taxon>
        <taxon>Neopterygii</taxon>
        <taxon>Teleostei</taxon>
        <taxon>Clupei</taxon>
        <taxon>Clupeiformes</taxon>
        <taxon>Clupeoidei</taxon>
        <taxon>Engraulidae</taxon>
        <taxon>Coilinae</taxon>
        <taxon>Coilia</taxon>
    </lineage>
</organism>
<feature type="chain" id="PRO_5044748987" evidence="3">
    <location>
        <begin position="24"/>
        <end position="335"/>
    </location>
</feature>
<dbReference type="Proteomes" id="UP001591681">
    <property type="component" value="Unassembled WGS sequence"/>
</dbReference>
<dbReference type="EMBL" id="JBHFQA010000023">
    <property type="protein sequence ID" value="KAL2078641.1"/>
    <property type="molecule type" value="Genomic_DNA"/>
</dbReference>
<feature type="compositionally biased region" description="Basic and acidic residues" evidence="1">
    <location>
        <begin position="283"/>
        <end position="313"/>
    </location>
</feature>
<protein>
    <submittedName>
        <fullName evidence="4">Uncharacterized protein</fullName>
    </submittedName>
</protein>
<feature type="region of interest" description="Disordered" evidence="1">
    <location>
        <begin position="276"/>
        <end position="335"/>
    </location>
</feature>